<protein>
    <submittedName>
        <fullName evidence="1">TRAPP complex subunit bet5</fullName>
    </submittedName>
</protein>
<comment type="caution">
    <text evidence="1">The sequence shown here is derived from an EMBL/GenBank/DDBJ whole genome shotgun (WGS) entry which is preliminary data.</text>
</comment>
<reference evidence="1" key="1">
    <citation type="submission" date="2021-02" db="EMBL/GenBank/DDBJ databases">
        <authorList>
            <consortium name="DOE Joint Genome Institute"/>
            <person name="Ahrendt S."/>
            <person name="Looney B.P."/>
            <person name="Miyauchi S."/>
            <person name="Morin E."/>
            <person name="Drula E."/>
            <person name="Courty P.E."/>
            <person name="Chicoki N."/>
            <person name="Fauchery L."/>
            <person name="Kohler A."/>
            <person name="Kuo A."/>
            <person name="Labutti K."/>
            <person name="Pangilinan J."/>
            <person name="Lipzen A."/>
            <person name="Riley R."/>
            <person name="Andreopoulos W."/>
            <person name="He G."/>
            <person name="Johnson J."/>
            <person name="Barry K.W."/>
            <person name="Grigoriev I.V."/>
            <person name="Nagy L."/>
            <person name="Hibbett D."/>
            <person name="Henrissat B."/>
            <person name="Matheny P.B."/>
            <person name="Labbe J."/>
            <person name="Martin F."/>
        </authorList>
    </citation>
    <scope>NUCLEOTIDE SEQUENCE</scope>
    <source>
        <strain evidence="1">EC-137</strain>
    </source>
</reference>
<name>A0ACB8QZK4_9AGAM</name>
<proteinExistence type="predicted"/>
<sequence length="222" mass="24464">MTIYSLYVFDRHCTCVYYQDWHRTTRPRPAADGALLPAVSRSLLPASAVVSGASTPFSSPRNTLTSASGIVVALSEPGALPPWAQDHPPAPAPPPSTPAAQGPGAGNALPFDEEAKLVYGVVLSLRNMIKRLSGRDEQFTSYRTSAYKLHLFETLSGYKFVMLSDPAADSLRFVLRSIYTGPFVEYVVRNPLVRMDSRERGIDNEYFRASIDRMIRGLSMFS</sequence>
<reference evidence="1" key="2">
    <citation type="journal article" date="2022" name="New Phytol.">
        <title>Evolutionary transition to the ectomycorrhizal habit in the genomes of a hyperdiverse lineage of mushroom-forming fungi.</title>
        <authorList>
            <person name="Looney B."/>
            <person name="Miyauchi S."/>
            <person name="Morin E."/>
            <person name="Drula E."/>
            <person name="Courty P.E."/>
            <person name="Kohler A."/>
            <person name="Kuo A."/>
            <person name="LaButti K."/>
            <person name="Pangilinan J."/>
            <person name="Lipzen A."/>
            <person name="Riley R."/>
            <person name="Andreopoulos W."/>
            <person name="He G."/>
            <person name="Johnson J."/>
            <person name="Nolan M."/>
            <person name="Tritt A."/>
            <person name="Barry K.W."/>
            <person name="Grigoriev I.V."/>
            <person name="Nagy L.G."/>
            <person name="Hibbett D."/>
            <person name="Henrissat B."/>
            <person name="Matheny P.B."/>
            <person name="Labbe J."/>
            <person name="Martin F.M."/>
        </authorList>
    </citation>
    <scope>NUCLEOTIDE SEQUENCE</scope>
    <source>
        <strain evidence="1">EC-137</strain>
    </source>
</reference>
<evidence type="ECO:0000313" key="1">
    <source>
        <dbReference type="EMBL" id="KAI0036960.1"/>
    </source>
</evidence>
<dbReference type="EMBL" id="MU273467">
    <property type="protein sequence ID" value="KAI0036960.1"/>
    <property type="molecule type" value="Genomic_DNA"/>
</dbReference>
<dbReference type="Proteomes" id="UP000814128">
    <property type="component" value="Unassembled WGS sequence"/>
</dbReference>
<keyword evidence="2" id="KW-1185">Reference proteome</keyword>
<accession>A0ACB8QZK4</accession>
<evidence type="ECO:0000313" key="2">
    <source>
        <dbReference type="Proteomes" id="UP000814128"/>
    </source>
</evidence>
<gene>
    <name evidence="1" type="ORF">K488DRAFT_40116</name>
</gene>
<organism evidence="1 2">
    <name type="scientific">Vararia minispora EC-137</name>
    <dbReference type="NCBI Taxonomy" id="1314806"/>
    <lineage>
        <taxon>Eukaryota</taxon>
        <taxon>Fungi</taxon>
        <taxon>Dikarya</taxon>
        <taxon>Basidiomycota</taxon>
        <taxon>Agaricomycotina</taxon>
        <taxon>Agaricomycetes</taxon>
        <taxon>Russulales</taxon>
        <taxon>Lachnocladiaceae</taxon>
        <taxon>Vararia</taxon>
    </lineage>
</organism>